<proteinExistence type="predicted"/>
<evidence type="ECO:0008006" key="3">
    <source>
        <dbReference type="Google" id="ProtNLM"/>
    </source>
</evidence>
<dbReference type="EMBL" id="JMIH01000015">
    <property type="protein sequence ID" value="KEO74365.1"/>
    <property type="molecule type" value="Genomic_DNA"/>
</dbReference>
<dbReference type="RefSeq" id="WP_051719870.1">
    <property type="nucleotide sequence ID" value="NZ_JMIH01000015.1"/>
</dbReference>
<gene>
    <name evidence="1" type="ORF">EL17_06410</name>
</gene>
<comment type="caution">
    <text evidence="1">The sequence shown here is derived from an EMBL/GenBank/DDBJ whole genome shotgun (WGS) entry which is preliminary data.</text>
</comment>
<name>A0A074L1I4_9BACT</name>
<dbReference type="eggNOG" id="COG3170">
    <property type="taxonomic scope" value="Bacteria"/>
</dbReference>
<evidence type="ECO:0000313" key="2">
    <source>
        <dbReference type="Proteomes" id="UP000027821"/>
    </source>
</evidence>
<accession>A0A074L1I4</accession>
<dbReference type="AlphaFoldDB" id="A0A074L1I4"/>
<organism evidence="1 2">
    <name type="scientific">Anditalea andensis</name>
    <dbReference type="NCBI Taxonomy" id="1048983"/>
    <lineage>
        <taxon>Bacteria</taxon>
        <taxon>Pseudomonadati</taxon>
        <taxon>Bacteroidota</taxon>
        <taxon>Cytophagia</taxon>
        <taxon>Cytophagales</taxon>
        <taxon>Cytophagaceae</taxon>
        <taxon>Anditalea</taxon>
    </lineage>
</organism>
<protein>
    <recommendedName>
        <fullName evidence="3">DNA polymerase III subunit gamma/tau</fullName>
    </recommendedName>
</protein>
<sequence length="161" mass="18734">MAIPSNLMEVTRKIHEAPTQTIETDTPVYNALEEVSQEEEVFDFYKVQGVVNDIIYDYKEQGRSMELAVLKQPFDLRDNVAVFKLIGEIQKDIFNKAKPDILKLLRKKLNNYKIDLNFEINSEAINPGKKLYTSTDKLNYLREKSPALKELQKRFGLETDF</sequence>
<dbReference type="STRING" id="1048983.EL17_06410"/>
<evidence type="ECO:0000313" key="1">
    <source>
        <dbReference type="EMBL" id="KEO74365.1"/>
    </source>
</evidence>
<dbReference type="OrthoDB" id="877403at2"/>
<keyword evidence="2" id="KW-1185">Reference proteome</keyword>
<reference evidence="1 2" key="1">
    <citation type="submission" date="2014-04" db="EMBL/GenBank/DDBJ databases">
        <title>Characterization and application of a salt tolerant electro-active bacterium.</title>
        <authorList>
            <person name="Yang L."/>
            <person name="Wei S."/>
            <person name="Tay Q.X.M."/>
        </authorList>
    </citation>
    <scope>NUCLEOTIDE SEQUENCE [LARGE SCALE GENOMIC DNA]</scope>
    <source>
        <strain evidence="1 2">LY1</strain>
    </source>
</reference>
<dbReference type="Proteomes" id="UP000027821">
    <property type="component" value="Unassembled WGS sequence"/>
</dbReference>